<dbReference type="AlphaFoldDB" id="A0AAV6QEM2"/>
<evidence type="ECO:0008006" key="3">
    <source>
        <dbReference type="Google" id="ProtNLM"/>
    </source>
</evidence>
<accession>A0AAV6QEM2</accession>
<evidence type="ECO:0000313" key="1">
    <source>
        <dbReference type="EMBL" id="KAG7486922.1"/>
    </source>
</evidence>
<proteinExistence type="predicted"/>
<keyword evidence="2" id="KW-1185">Reference proteome</keyword>
<dbReference type="Proteomes" id="UP000693946">
    <property type="component" value="Linkage Group LG6"/>
</dbReference>
<protein>
    <recommendedName>
        <fullName evidence="3">Secreted protein</fullName>
    </recommendedName>
</protein>
<comment type="caution">
    <text evidence="1">The sequence shown here is derived from an EMBL/GenBank/DDBJ whole genome shotgun (WGS) entry which is preliminary data.</text>
</comment>
<evidence type="ECO:0000313" key="2">
    <source>
        <dbReference type="Proteomes" id="UP000693946"/>
    </source>
</evidence>
<dbReference type="EMBL" id="JAGKHQ010000018">
    <property type="protein sequence ID" value="KAG7486922.1"/>
    <property type="molecule type" value="Genomic_DNA"/>
</dbReference>
<name>A0AAV6QEM2_SOLSE</name>
<reference evidence="1 2" key="1">
    <citation type="journal article" date="2021" name="Sci. Rep.">
        <title>Chromosome anchoring in Senegalese sole (Solea senegalensis) reveals sex-associated markers and genome rearrangements in flatfish.</title>
        <authorList>
            <person name="Guerrero-Cozar I."/>
            <person name="Gomez-Garrido J."/>
            <person name="Berbel C."/>
            <person name="Martinez-Blanch J.F."/>
            <person name="Alioto T."/>
            <person name="Claros M.G."/>
            <person name="Gagnaire P.A."/>
            <person name="Manchado M."/>
        </authorList>
    </citation>
    <scope>NUCLEOTIDE SEQUENCE [LARGE SCALE GENOMIC DNA]</scope>
    <source>
        <strain evidence="1">Sse05_10M</strain>
    </source>
</reference>
<gene>
    <name evidence="1" type="ORF">JOB18_042182</name>
</gene>
<sequence length="110" mass="12530">MVLWRFSWVQSCIRKVFCAEAAVCFPGRGVSFIIPFLFGVQWTCLPLFTCCLMGKMVNCLSISASNYQRSEVSCQGTDLRCCSSSQEIHACPIFYTEATHKMQKTSHRKR</sequence>
<organism evidence="1 2">
    <name type="scientific">Solea senegalensis</name>
    <name type="common">Senegalese sole</name>
    <dbReference type="NCBI Taxonomy" id="28829"/>
    <lineage>
        <taxon>Eukaryota</taxon>
        <taxon>Metazoa</taxon>
        <taxon>Chordata</taxon>
        <taxon>Craniata</taxon>
        <taxon>Vertebrata</taxon>
        <taxon>Euteleostomi</taxon>
        <taxon>Actinopterygii</taxon>
        <taxon>Neopterygii</taxon>
        <taxon>Teleostei</taxon>
        <taxon>Neoteleostei</taxon>
        <taxon>Acanthomorphata</taxon>
        <taxon>Carangaria</taxon>
        <taxon>Pleuronectiformes</taxon>
        <taxon>Pleuronectoidei</taxon>
        <taxon>Soleidae</taxon>
        <taxon>Solea</taxon>
    </lineage>
</organism>